<feature type="region of interest" description="Disordered" evidence="4">
    <location>
        <begin position="1"/>
        <end position="44"/>
    </location>
</feature>
<dbReference type="GO" id="GO:0004386">
    <property type="term" value="F:helicase activity"/>
    <property type="evidence" value="ECO:0007669"/>
    <property type="project" value="UniProtKB-KW"/>
</dbReference>
<protein>
    <submittedName>
        <fullName evidence="6">Putative RecB family exonuclease</fullName>
    </submittedName>
</protein>
<keyword evidence="6" id="KW-0269">Exonuclease</keyword>
<evidence type="ECO:0000256" key="4">
    <source>
        <dbReference type="SAM" id="MobiDB-lite"/>
    </source>
</evidence>
<evidence type="ECO:0000313" key="6">
    <source>
        <dbReference type="EMBL" id="MBB3037298.1"/>
    </source>
</evidence>
<evidence type="ECO:0000259" key="5">
    <source>
        <dbReference type="Pfam" id="PF12705"/>
    </source>
</evidence>
<dbReference type="InterPro" id="IPR011604">
    <property type="entry name" value="PDDEXK-like_dom_sf"/>
</dbReference>
<keyword evidence="2" id="KW-0547">Nucleotide-binding</keyword>
<keyword evidence="2" id="KW-0067">ATP-binding</keyword>
<dbReference type="InterPro" id="IPR038726">
    <property type="entry name" value="PDDEXK_AddAB-type"/>
</dbReference>
<feature type="domain" description="PD-(D/E)XK endonuclease-like" evidence="5">
    <location>
        <begin position="56"/>
        <end position="298"/>
    </location>
</feature>
<sequence length="316" mass="34387">MRSDVMNPATANGDADAAPPVTRTVNGTGSSSDGSSEVSAATSAVASGRVRRPLALSPSRANDFKQCPLLYRFRAIDRLPEAPSRAQVRGTVVHATLEALYELPAAQRQRGTATSLIQPVWEQACAETPELAELIGDERTTFFGEVEQLVHRYFEMEDPTRFDPESCELLVEAQTEDGVALRGFVDRIDVAPTGEVRVVDYKTGRSPSEMSTGQALFQMKFYALVIYRVRGVVPTQLKLIYLGDGRTLTYAPEAGELLRFERTLSAIWSAIRAAGDSGDFRPSPGRLCDWCDHKSHCPSFGGTPPAYPGWPEAGSA</sequence>
<dbReference type="SUPFAM" id="SSF52980">
    <property type="entry name" value="Restriction endonuclease-like"/>
    <property type="match status" value="1"/>
</dbReference>
<proteinExistence type="predicted"/>
<dbReference type="GO" id="GO:0006281">
    <property type="term" value="P:DNA repair"/>
    <property type="evidence" value="ECO:0007669"/>
    <property type="project" value="UniProtKB-KW"/>
</dbReference>
<dbReference type="EMBL" id="JACHWS010000001">
    <property type="protein sequence ID" value="MBB3037298.1"/>
    <property type="molecule type" value="Genomic_DNA"/>
</dbReference>
<name>A0A839RM73_9ACTN</name>
<evidence type="ECO:0000313" key="7">
    <source>
        <dbReference type="Proteomes" id="UP000567922"/>
    </source>
</evidence>
<keyword evidence="2" id="KW-0347">Helicase</keyword>
<gene>
    <name evidence="6" type="ORF">FHU29_001732</name>
</gene>
<reference evidence="6 7" key="1">
    <citation type="submission" date="2020-08" db="EMBL/GenBank/DDBJ databases">
        <title>Sequencing the genomes of 1000 actinobacteria strains.</title>
        <authorList>
            <person name="Klenk H.-P."/>
        </authorList>
    </citation>
    <scope>NUCLEOTIDE SEQUENCE [LARGE SCALE GENOMIC DNA]</scope>
    <source>
        <strain evidence="6 7">DSM 45258</strain>
    </source>
</reference>
<keyword evidence="1" id="KW-0227">DNA damage</keyword>
<keyword evidence="6" id="KW-0540">Nuclease</keyword>
<feature type="compositionally biased region" description="Low complexity" evidence="4">
    <location>
        <begin position="24"/>
        <end position="44"/>
    </location>
</feature>
<dbReference type="AlphaFoldDB" id="A0A839RM73"/>
<keyword evidence="3" id="KW-0234">DNA repair</keyword>
<organism evidence="6 7">
    <name type="scientific">Hoyosella altamirensis</name>
    <dbReference type="NCBI Taxonomy" id="616997"/>
    <lineage>
        <taxon>Bacteria</taxon>
        <taxon>Bacillati</taxon>
        <taxon>Actinomycetota</taxon>
        <taxon>Actinomycetes</taxon>
        <taxon>Mycobacteriales</taxon>
        <taxon>Hoyosellaceae</taxon>
        <taxon>Hoyosella</taxon>
    </lineage>
</organism>
<dbReference type="Proteomes" id="UP000567922">
    <property type="component" value="Unassembled WGS sequence"/>
</dbReference>
<evidence type="ECO:0000256" key="1">
    <source>
        <dbReference type="ARBA" id="ARBA00022763"/>
    </source>
</evidence>
<dbReference type="GO" id="GO:0004527">
    <property type="term" value="F:exonuclease activity"/>
    <property type="evidence" value="ECO:0007669"/>
    <property type="project" value="UniProtKB-KW"/>
</dbReference>
<evidence type="ECO:0000256" key="3">
    <source>
        <dbReference type="ARBA" id="ARBA00023204"/>
    </source>
</evidence>
<dbReference type="Pfam" id="PF12705">
    <property type="entry name" value="PDDEXK_1"/>
    <property type="match status" value="1"/>
</dbReference>
<comment type="caution">
    <text evidence="6">The sequence shown here is derived from an EMBL/GenBank/DDBJ whole genome shotgun (WGS) entry which is preliminary data.</text>
</comment>
<dbReference type="Gene3D" id="3.90.320.10">
    <property type="match status" value="1"/>
</dbReference>
<keyword evidence="6" id="KW-0378">Hydrolase</keyword>
<keyword evidence="7" id="KW-1185">Reference proteome</keyword>
<dbReference type="InterPro" id="IPR011335">
    <property type="entry name" value="Restrct_endonuc-II-like"/>
</dbReference>
<accession>A0A839RM73</accession>
<evidence type="ECO:0000256" key="2">
    <source>
        <dbReference type="ARBA" id="ARBA00022806"/>
    </source>
</evidence>